<dbReference type="PANTHER" id="PTHR12526">
    <property type="entry name" value="GLYCOSYLTRANSFERASE"/>
    <property type="match status" value="1"/>
</dbReference>
<dbReference type="PANTHER" id="PTHR12526:SF637">
    <property type="entry name" value="GLYCOSYLTRANSFERASE EPSF-RELATED"/>
    <property type="match status" value="1"/>
</dbReference>
<dbReference type="AlphaFoldDB" id="A0A6I6JUU1"/>
<proteinExistence type="predicted"/>
<dbReference type="GO" id="GO:0016757">
    <property type="term" value="F:glycosyltransferase activity"/>
    <property type="evidence" value="ECO:0007669"/>
    <property type="project" value="InterPro"/>
</dbReference>
<dbReference type="EMBL" id="CP046401">
    <property type="protein sequence ID" value="QGY43922.1"/>
    <property type="molecule type" value="Genomic_DNA"/>
</dbReference>
<evidence type="ECO:0000313" key="2">
    <source>
        <dbReference type="EMBL" id="QGY43922.1"/>
    </source>
</evidence>
<dbReference type="KEGG" id="mcos:GM418_09710"/>
<reference evidence="2 3" key="1">
    <citation type="submission" date="2019-11" db="EMBL/GenBank/DDBJ databases">
        <authorList>
            <person name="Zheng R.K."/>
            <person name="Sun C.M."/>
        </authorList>
    </citation>
    <scope>NUCLEOTIDE SEQUENCE [LARGE SCALE GENOMIC DNA]</scope>
    <source>
        <strain evidence="2 3">WC007</strain>
    </source>
</reference>
<keyword evidence="3" id="KW-1185">Reference proteome</keyword>
<dbReference type="Gene3D" id="3.40.50.2000">
    <property type="entry name" value="Glycogen Phosphorylase B"/>
    <property type="match status" value="2"/>
</dbReference>
<dbReference type="RefSeq" id="WP_158865531.1">
    <property type="nucleotide sequence ID" value="NZ_CP046401.1"/>
</dbReference>
<dbReference type="Pfam" id="PF00534">
    <property type="entry name" value="Glycos_transf_1"/>
    <property type="match status" value="1"/>
</dbReference>
<gene>
    <name evidence="2" type="ORF">GM418_09710</name>
</gene>
<dbReference type="InterPro" id="IPR001296">
    <property type="entry name" value="Glyco_trans_1"/>
</dbReference>
<evidence type="ECO:0000259" key="1">
    <source>
        <dbReference type="Pfam" id="PF00534"/>
    </source>
</evidence>
<dbReference type="SUPFAM" id="SSF53756">
    <property type="entry name" value="UDP-Glycosyltransferase/glycogen phosphorylase"/>
    <property type="match status" value="1"/>
</dbReference>
<dbReference type="CDD" id="cd03801">
    <property type="entry name" value="GT4_PimA-like"/>
    <property type="match status" value="1"/>
</dbReference>
<protein>
    <submittedName>
        <fullName evidence="2">Glycosyltransferase</fullName>
    </submittedName>
</protein>
<keyword evidence="2" id="KW-0808">Transferase</keyword>
<feature type="domain" description="Glycosyl transferase family 1" evidence="1">
    <location>
        <begin position="219"/>
        <end position="393"/>
    </location>
</feature>
<dbReference type="Proteomes" id="UP000428260">
    <property type="component" value="Chromosome"/>
</dbReference>
<organism evidence="2 3">
    <name type="scientific">Maribellus comscasis</name>
    <dbReference type="NCBI Taxonomy" id="2681766"/>
    <lineage>
        <taxon>Bacteria</taxon>
        <taxon>Pseudomonadati</taxon>
        <taxon>Bacteroidota</taxon>
        <taxon>Bacteroidia</taxon>
        <taxon>Marinilabiliales</taxon>
        <taxon>Prolixibacteraceae</taxon>
        <taxon>Maribellus</taxon>
    </lineage>
</organism>
<name>A0A6I6JUU1_9BACT</name>
<sequence>MKVLWITKSPFPEVYEELKMDAPVNVGWVHSAAKTLCEKYGDIDLTVASFIVGSGFQQIKKKGVPHHYIIPGEYQENIKFSENKIDRFWRQIKEEVKPDVIHMHGTEFPHSYSFVRACGAENLVVSIQGLVSVYERYYFGNIPRKDLLKTITFRDIARMDTIFSWHKNMRKRGAFERALLKKVNHIIGRTSWDKAHAWALNPDGTYHFCNETLRPAFYKNKWSIENCEKYSIFVSQGHYPIKGLHQLLKALPIVLKHYPKTRVYISGTNFFTNVGFRLIGFGKYINSLIKKNNLSDHIIFTGTLAEEEMCKRFVNSHVSVCPSAIENSPNSVGEAQLLGVPCVASYVGGVADMIAHEETGLLYRFEEIEMLADNICRLFSDKELAMHISEKSKVVAANRHQKDQNASRLYQIYSEIFDLKNN</sequence>
<accession>A0A6I6JUU1</accession>
<evidence type="ECO:0000313" key="3">
    <source>
        <dbReference type="Proteomes" id="UP000428260"/>
    </source>
</evidence>